<organism evidence="3">
    <name type="scientific">Tepidanaerobacter syntrophicus</name>
    <dbReference type="NCBI Taxonomy" id="224999"/>
    <lineage>
        <taxon>Bacteria</taxon>
        <taxon>Bacillati</taxon>
        <taxon>Bacillota</taxon>
        <taxon>Clostridia</taxon>
        <taxon>Thermosediminibacterales</taxon>
        <taxon>Tepidanaerobacteraceae</taxon>
        <taxon>Tepidanaerobacter</taxon>
    </lineage>
</organism>
<sequence>MKKTLNLILILFMIFVLAGCSGNSPGAEPLGQAAEPPAENMAFIYYIKSGFLVPVSYNIDVNSDNYIEKVSTTINLLFSGDVPEGFESGVSDVKINSLNINQDIVSVDVSRELTELAVKQIVYTLTECDNILHINISVNGKPFASMLERPKFINPVNPEQYAQDKDNPAELSKYITVYYTDSNKKYLIPLTIKTDKTSAEDRAKEALRYLSEGIEGIEGISVFPNKMKIREFQIKDGTAEIDLDLDALFAFNDEVQYAEIAIDSVVRTLTSIDGIDQVQLLVNGKKLDYVTSNMSIKDPIKPEKWYNKVK</sequence>
<feature type="signal peptide" evidence="1">
    <location>
        <begin position="1"/>
        <end position="18"/>
    </location>
</feature>
<dbReference type="SMART" id="SM00909">
    <property type="entry name" value="Germane"/>
    <property type="match status" value="2"/>
</dbReference>
<feature type="chain" id="PRO_5038445219" evidence="1">
    <location>
        <begin position="19"/>
        <end position="310"/>
    </location>
</feature>
<dbReference type="STRING" id="224999.GCA_001485475_00528"/>
<dbReference type="Proteomes" id="UP000062160">
    <property type="component" value="Unassembled WGS sequence"/>
</dbReference>
<reference evidence="3" key="1">
    <citation type="journal article" date="2016" name="Genome Announc.">
        <title>Draft Genome Sequence of the Syntrophic Lactate-Degrading Bacterium Tepidanaerobacter syntrophicus JLT.</title>
        <authorList>
            <person name="Matsuura N."/>
            <person name="Ohashi A."/>
            <person name="Tourlousse D.M."/>
            <person name="Sekiguchi Y."/>
        </authorList>
    </citation>
    <scope>NUCLEOTIDE SEQUENCE [LARGE SCALE GENOMIC DNA]</scope>
    <source>
        <strain evidence="3">JL</strain>
    </source>
</reference>
<dbReference type="Pfam" id="PF10646">
    <property type="entry name" value="Germane"/>
    <property type="match status" value="2"/>
</dbReference>
<protein>
    <submittedName>
        <fullName evidence="3">Sporulation and spore germination</fullName>
    </submittedName>
</protein>
<keyword evidence="1" id="KW-0732">Signal</keyword>
<dbReference type="RefSeq" id="WP_059031588.1">
    <property type="nucleotide sequence ID" value="NZ_DF976999.1"/>
</dbReference>
<proteinExistence type="predicted"/>
<accession>A0A0U9HF78</accession>
<evidence type="ECO:0000313" key="4">
    <source>
        <dbReference type="Proteomes" id="UP000062160"/>
    </source>
</evidence>
<feature type="domain" description="GerMN" evidence="2">
    <location>
        <begin position="203"/>
        <end position="291"/>
    </location>
</feature>
<dbReference type="AlphaFoldDB" id="A0A0U9HF78"/>
<dbReference type="EMBL" id="DF976999">
    <property type="protein sequence ID" value="GAQ24532.1"/>
    <property type="molecule type" value="Genomic_DNA"/>
</dbReference>
<gene>
    <name evidence="3" type="ORF">TSYNT_5376</name>
</gene>
<feature type="domain" description="GerMN" evidence="2">
    <location>
        <begin position="70"/>
        <end position="147"/>
    </location>
</feature>
<dbReference type="OrthoDB" id="9809406at2"/>
<dbReference type="PROSITE" id="PS51257">
    <property type="entry name" value="PROKAR_LIPOPROTEIN"/>
    <property type="match status" value="1"/>
</dbReference>
<dbReference type="InterPro" id="IPR019606">
    <property type="entry name" value="GerMN"/>
</dbReference>
<evidence type="ECO:0000259" key="2">
    <source>
        <dbReference type="SMART" id="SM00909"/>
    </source>
</evidence>
<keyword evidence="4" id="KW-1185">Reference proteome</keyword>
<evidence type="ECO:0000313" key="3">
    <source>
        <dbReference type="EMBL" id="GAQ24532.1"/>
    </source>
</evidence>
<name>A0A0U9HF78_9FIRM</name>
<evidence type="ECO:0000256" key="1">
    <source>
        <dbReference type="SAM" id="SignalP"/>
    </source>
</evidence>